<sequence length="84" mass="9754">MRAASEQCATAWSGLQPFDHYLKCQRDPAQRRCRERNINRFLIERITLFNGRVFTIGANLRKPLIEAVTLLTRAKAHLIVGRFK</sequence>
<protein>
    <recommendedName>
        <fullName evidence="3">Transposase</fullName>
    </recommendedName>
</protein>
<comment type="caution">
    <text evidence="1">The sequence shown here is derived from an EMBL/GenBank/DDBJ whole genome shotgun (WGS) entry which is preliminary data.</text>
</comment>
<accession>A0ABY1AZZ7</accession>
<proteinExistence type="predicted"/>
<reference evidence="1 2" key="1">
    <citation type="submission" date="2016-10" db="EMBL/GenBank/DDBJ databases">
        <authorList>
            <person name="Varghese N."/>
            <person name="Submissions S."/>
        </authorList>
    </citation>
    <scope>NUCLEOTIDE SEQUENCE [LARGE SCALE GENOMIC DNA]</scope>
    <source>
        <strain evidence="1 2">CIP 109853</strain>
    </source>
</reference>
<keyword evidence="2" id="KW-1185">Reference proteome</keyword>
<dbReference type="Proteomes" id="UP000198512">
    <property type="component" value="Unassembled WGS sequence"/>
</dbReference>
<name>A0ABY1AZZ7_9PSED</name>
<gene>
    <name evidence="1" type="ORF">SAMN05216600_10167</name>
</gene>
<organism evidence="1 2">
    <name type="scientific">Pseudomonas cuatrocienegasensis</name>
    <dbReference type="NCBI Taxonomy" id="543360"/>
    <lineage>
        <taxon>Bacteria</taxon>
        <taxon>Pseudomonadati</taxon>
        <taxon>Pseudomonadota</taxon>
        <taxon>Gammaproteobacteria</taxon>
        <taxon>Pseudomonadales</taxon>
        <taxon>Pseudomonadaceae</taxon>
        <taxon>Pseudomonas</taxon>
    </lineage>
</organism>
<dbReference type="EMBL" id="FOFP01000001">
    <property type="protein sequence ID" value="SEP60763.1"/>
    <property type="molecule type" value="Genomic_DNA"/>
</dbReference>
<evidence type="ECO:0008006" key="3">
    <source>
        <dbReference type="Google" id="ProtNLM"/>
    </source>
</evidence>
<evidence type="ECO:0000313" key="1">
    <source>
        <dbReference type="EMBL" id="SEP60763.1"/>
    </source>
</evidence>
<evidence type="ECO:0000313" key="2">
    <source>
        <dbReference type="Proteomes" id="UP000198512"/>
    </source>
</evidence>